<dbReference type="Proteomes" id="UP000823926">
    <property type="component" value="Unassembled WGS sequence"/>
</dbReference>
<dbReference type="Pfam" id="PF01565">
    <property type="entry name" value="FAD_binding_4"/>
    <property type="match status" value="1"/>
</dbReference>
<dbReference type="SUPFAM" id="SSF56176">
    <property type="entry name" value="FAD-binding/transporter-associated domain-like"/>
    <property type="match status" value="1"/>
</dbReference>
<evidence type="ECO:0000256" key="5">
    <source>
        <dbReference type="ARBA" id="ARBA00012518"/>
    </source>
</evidence>
<dbReference type="NCBIfam" id="NF000755">
    <property type="entry name" value="PRK00046.1"/>
    <property type="match status" value="1"/>
</dbReference>
<dbReference type="SUPFAM" id="SSF56194">
    <property type="entry name" value="Uridine diphospho-N-Acetylenolpyruvylglucosamine reductase, MurB, C-terminal domain"/>
    <property type="match status" value="1"/>
</dbReference>
<keyword evidence="14 19" id="KW-0560">Oxidoreductase</keyword>
<comment type="caution">
    <text evidence="21">The sequence shown here is derived from an EMBL/GenBank/DDBJ whole genome shotgun (WGS) entry which is preliminary data.</text>
</comment>
<dbReference type="Gene3D" id="3.30.43.10">
    <property type="entry name" value="Uridine Diphospho-n-acetylenolpyruvylglucosamine Reductase, domain 2"/>
    <property type="match status" value="1"/>
</dbReference>
<evidence type="ECO:0000256" key="2">
    <source>
        <dbReference type="ARBA" id="ARBA00003921"/>
    </source>
</evidence>
<evidence type="ECO:0000256" key="16">
    <source>
        <dbReference type="ARBA" id="ARBA00023316"/>
    </source>
</evidence>
<dbReference type="GO" id="GO:0009252">
    <property type="term" value="P:peptidoglycan biosynthetic process"/>
    <property type="evidence" value="ECO:0007669"/>
    <property type="project" value="UniProtKB-UniRule"/>
</dbReference>
<comment type="catalytic activity">
    <reaction evidence="18 19">
        <text>UDP-N-acetyl-alpha-D-muramate + NADP(+) = UDP-N-acetyl-3-O-(1-carboxyvinyl)-alpha-D-glucosamine + NADPH + H(+)</text>
        <dbReference type="Rhea" id="RHEA:12248"/>
        <dbReference type="ChEBI" id="CHEBI:15378"/>
        <dbReference type="ChEBI" id="CHEBI:57783"/>
        <dbReference type="ChEBI" id="CHEBI:58349"/>
        <dbReference type="ChEBI" id="CHEBI:68483"/>
        <dbReference type="ChEBI" id="CHEBI:70757"/>
        <dbReference type="EC" id="1.3.1.98"/>
    </reaction>
</comment>
<keyword evidence="7 19" id="KW-0963">Cytoplasm</keyword>
<feature type="domain" description="FAD-binding PCMH-type" evidence="20">
    <location>
        <begin position="18"/>
        <end position="185"/>
    </location>
</feature>
<dbReference type="Gene3D" id="3.30.465.10">
    <property type="match status" value="1"/>
</dbReference>
<reference evidence="21" key="2">
    <citation type="submission" date="2021-04" db="EMBL/GenBank/DDBJ databases">
        <authorList>
            <person name="Gilroy R."/>
        </authorList>
    </citation>
    <scope>NUCLEOTIDE SEQUENCE</scope>
    <source>
        <strain evidence="21">ChiBcec15-1070</strain>
    </source>
</reference>
<dbReference type="GO" id="GO:0071949">
    <property type="term" value="F:FAD binding"/>
    <property type="evidence" value="ECO:0007669"/>
    <property type="project" value="InterPro"/>
</dbReference>
<evidence type="ECO:0000256" key="11">
    <source>
        <dbReference type="ARBA" id="ARBA00022857"/>
    </source>
</evidence>
<dbReference type="EMBL" id="DXHL01000021">
    <property type="protein sequence ID" value="HIW10731.1"/>
    <property type="molecule type" value="Genomic_DNA"/>
</dbReference>
<reference evidence="21" key="1">
    <citation type="journal article" date="2021" name="PeerJ">
        <title>Extensive microbial diversity within the chicken gut microbiome revealed by metagenomics and culture.</title>
        <authorList>
            <person name="Gilroy R."/>
            <person name="Ravi A."/>
            <person name="Getino M."/>
            <person name="Pursley I."/>
            <person name="Horton D.L."/>
            <person name="Alikhan N.F."/>
            <person name="Baker D."/>
            <person name="Gharbi K."/>
            <person name="Hall N."/>
            <person name="Watson M."/>
            <person name="Adriaenssens E.M."/>
            <person name="Foster-Nyarko E."/>
            <person name="Jarju S."/>
            <person name="Secka A."/>
            <person name="Antonio M."/>
            <person name="Oren A."/>
            <person name="Chaudhuri R.R."/>
            <person name="La Ragione R."/>
            <person name="Hildebrand F."/>
            <person name="Pallen M.J."/>
        </authorList>
    </citation>
    <scope>NUCLEOTIDE SEQUENCE</scope>
    <source>
        <strain evidence="21">ChiBcec15-1070</strain>
    </source>
</reference>
<evidence type="ECO:0000256" key="7">
    <source>
        <dbReference type="ARBA" id="ARBA00022490"/>
    </source>
</evidence>
<evidence type="ECO:0000259" key="20">
    <source>
        <dbReference type="PROSITE" id="PS51387"/>
    </source>
</evidence>
<dbReference type="GO" id="GO:0071555">
    <property type="term" value="P:cell wall organization"/>
    <property type="evidence" value="ECO:0007669"/>
    <property type="project" value="UniProtKB-KW"/>
</dbReference>
<comment type="subcellular location">
    <subcellularLocation>
        <location evidence="3 19">Cytoplasm</location>
    </subcellularLocation>
</comment>
<dbReference type="InterPro" id="IPR011601">
    <property type="entry name" value="MurB_C"/>
</dbReference>
<feature type="active site" description="Proton donor" evidence="19">
    <location>
        <position position="237"/>
    </location>
</feature>
<evidence type="ECO:0000256" key="3">
    <source>
        <dbReference type="ARBA" id="ARBA00004496"/>
    </source>
</evidence>
<evidence type="ECO:0000256" key="9">
    <source>
        <dbReference type="ARBA" id="ARBA00022630"/>
    </source>
</evidence>
<sequence>MTNFFDNFSLRSHNTFGLEATARYWAEFHSTAELIEIVRHCREHDLPWYVLSGGSNIILTGNFPGVILHPAARTITRPEPTLVRAEAAVVWDELVAWCVEQGLGGLENLSLIPGYVGASPVQNIGAYGAEAKDTIETVEYLDTETLQIVRLPGRDCAFGYRESIFKGTLRGRAIVTAVEFRLTDEKSGNYTYNIGYGDLHEKVMALGGASLAHIREAVIAIRQAKLPDPAVTGNAGSFFKNPVIPAAQAAALRAQHPDMPGYTSADGSEVKVPAAWLIDRAGWKGFRCGTVGVHPKQALVIINLGGATAQEILNLARRIIADVEQKFGIHLTMEVNVL</sequence>
<evidence type="ECO:0000256" key="10">
    <source>
        <dbReference type="ARBA" id="ARBA00022827"/>
    </source>
</evidence>
<gene>
    <name evidence="19 21" type="primary">murB</name>
    <name evidence="21" type="ORF">H9888_04420</name>
</gene>
<evidence type="ECO:0000256" key="4">
    <source>
        <dbReference type="ARBA" id="ARBA00004752"/>
    </source>
</evidence>
<dbReference type="Gene3D" id="3.90.78.10">
    <property type="entry name" value="UDP-N-acetylenolpyruvoylglucosamine reductase, C-terminal domain"/>
    <property type="match status" value="1"/>
</dbReference>
<evidence type="ECO:0000256" key="18">
    <source>
        <dbReference type="ARBA" id="ARBA00048914"/>
    </source>
</evidence>
<dbReference type="PANTHER" id="PTHR21071:SF4">
    <property type="entry name" value="UDP-N-ACETYLENOLPYRUVOYLGLUCOSAMINE REDUCTASE"/>
    <property type="match status" value="1"/>
</dbReference>
<dbReference type="InterPro" id="IPR036318">
    <property type="entry name" value="FAD-bd_PCMH-like_sf"/>
</dbReference>
<dbReference type="InterPro" id="IPR016167">
    <property type="entry name" value="FAD-bd_PCMH_sub1"/>
</dbReference>
<dbReference type="GO" id="GO:0051301">
    <property type="term" value="P:cell division"/>
    <property type="evidence" value="ECO:0007669"/>
    <property type="project" value="UniProtKB-KW"/>
</dbReference>
<evidence type="ECO:0000256" key="13">
    <source>
        <dbReference type="ARBA" id="ARBA00022984"/>
    </source>
</evidence>
<dbReference type="Pfam" id="PF02873">
    <property type="entry name" value="MurB_C"/>
    <property type="match status" value="1"/>
</dbReference>
<keyword evidence="16 19" id="KW-0961">Cell wall biogenesis/degradation</keyword>
<feature type="active site" evidence="19">
    <location>
        <position position="161"/>
    </location>
</feature>
<keyword evidence="12 19" id="KW-0133">Cell shape</keyword>
<dbReference type="NCBIfam" id="TIGR00179">
    <property type="entry name" value="murB"/>
    <property type="match status" value="1"/>
</dbReference>
<comment type="function">
    <text evidence="2 19">Cell wall formation.</text>
</comment>
<dbReference type="InterPro" id="IPR006094">
    <property type="entry name" value="Oxid_FAD_bind_N"/>
</dbReference>
<evidence type="ECO:0000313" key="21">
    <source>
        <dbReference type="EMBL" id="HIW10731.1"/>
    </source>
</evidence>
<dbReference type="InterPro" id="IPR016169">
    <property type="entry name" value="FAD-bd_PCMH_sub2"/>
</dbReference>
<name>A0A9D1QDF7_9BACT</name>
<dbReference type="InterPro" id="IPR036635">
    <property type="entry name" value="MurB_C_sf"/>
</dbReference>
<evidence type="ECO:0000313" key="22">
    <source>
        <dbReference type="Proteomes" id="UP000823926"/>
    </source>
</evidence>
<keyword evidence="10 19" id="KW-0274">FAD</keyword>
<evidence type="ECO:0000256" key="8">
    <source>
        <dbReference type="ARBA" id="ARBA00022618"/>
    </source>
</evidence>
<proteinExistence type="inferred from homology"/>
<dbReference type="PROSITE" id="PS51387">
    <property type="entry name" value="FAD_PCMH"/>
    <property type="match status" value="1"/>
</dbReference>
<comment type="similarity">
    <text evidence="19">Belongs to the MurB family.</text>
</comment>
<keyword evidence="11 19" id="KW-0521">NADP</keyword>
<accession>A0A9D1QDF7</accession>
<keyword evidence="15 19" id="KW-0131">Cell cycle</keyword>
<dbReference type="AlphaFoldDB" id="A0A9D1QDF7"/>
<comment type="cofactor">
    <cofactor evidence="1 19">
        <name>FAD</name>
        <dbReference type="ChEBI" id="CHEBI:57692"/>
    </cofactor>
</comment>
<dbReference type="GO" id="GO:0005829">
    <property type="term" value="C:cytosol"/>
    <property type="evidence" value="ECO:0007669"/>
    <property type="project" value="TreeGrafter"/>
</dbReference>
<dbReference type="NCBIfam" id="NF010478">
    <property type="entry name" value="PRK13903.1"/>
    <property type="match status" value="1"/>
</dbReference>
<keyword evidence="8 19" id="KW-0132">Cell division</keyword>
<keyword evidence="9 19" id="KW-0285">Flavoprotein</keyword>
<dbReference type="EC" id="1.3.1.98" evidence="5 19"/>
<evidence type="ECO:0000256" key="14">
    <source>
        <dbReference type="ARBA" id="ARBA00023002"/>
    </source>
</evidence>
<dbReference type="HAMAP" id="MF_00037">
    <property type="entry name" value="MurB"/>
    <property type="match status" value="1"/>
</dbReference>
<dbReference type="GO" id="GO:0008762">
    <property type="term" value="F:UDP-N-acetylmuramate dehydrogenase activity"/>
    <property type="evidence" value="ECO:0007669"/>
    <property type="project" value="UniProtKB-UniRule"/>
</dbReference>
<keyword evidence="13 19" id="KW-0573">Peptidoglycan synthesis</keyword>
<dbReference type="InterPro" id="IPR003170">
    <property type="entry name" value="MurB"/>
</dbReference>
<dbReference type="GO" id="GO:0008360">
    <property type="term" value="P:regulation of cell shape"/>
    <property type="evidence" value="ECO:0007669"/>
    <property type="project" value="UniProtKB-KW"/>
</dbReference>
<protein>
    <recommendedName>
        <fullName evidence="6 19">UDP-N-acetylenolpyruvoylglucosamine reductase</fullName>
        <ecNumber evidence="5 19">1.3.1.98</ecNumber>
    </recommendedName>
    <alternativeName>
        <fullName evidence="17 19">UDP-N-acetylmuramate dehydrogenase</fullName>
    </alternativeName>
</protein>
<dbReference type="PANTHER" id="PTHR21071">
    <property type="entry name" value="UDP-N-ACETYLENOLPYRUVOYLGLUCOSAMINE REDUCTASE"/>
    <property type="match status" value="1"/>
</dbReference>
<evidence type="ECO:0000256" key="15">
    <source>
        <dbReference type="ARBA" id="ARBA00023306"/>
    </source>
</evidence>
<evidence type="ECO:0000256" key="12">
    <source>
        <dbReference type="ARBA" id="ARBA00022960"/>
    </source>
</evidence>
<evidence type="ECO:0000256" key="1">
    <source>
        <dbReference type="ARBA" id="ARBA00001974"/>
    </source>
</evidence>
<organism evidence="21 22">
    <name type="scientific">Candidatus Rikenella faecigallinarum</name>
    <dbReference type="NCBI Taxonomy" id="2838745"/>
    <lineage>
        <taxon>Bacteria</taxon>
        <taxon>Pseudomonadati</taxon>
        <taxon>Bacteroidota</taxon>
        <taxon>Bacteroidia</taxon>
        <taxon>Bacteroidales</taxon>
        <taxon>Rikenellaceae</taxon>
        <taxon>Rikenella</taxon>
    </lineage>
</organism>
<evidence type="ECO:0000256" key="19">
    <source>
        <dbReference type="HAMAP-Rule" id="MF_00037"/>
    </source>
</evidence>
<comment type="pathway">
    <text evidence="4 19">Cell wall biogenesis; peptidoglycan biosynthesis.</text>
</comment>
<evidence type="ECO:0000256" key="17">
    <source>
        <dbReference type="ARBA" id="ARBA00031026"/>
    </source>
</evidence>
<dbReference type="InterPro" id="IPR016166">
    <property type="entry name" value="FAD-bd_PCMH"/>
</dbReference>
<evidence type="ECO:0000256" key="6">
    <source>
        <dbReference type="ARBA" id="ARBA00015188"/>
    </source>
</evidence>
<feature type="active site" evidence="19">
    <location>
        <position position="334"/>
    </location>
</feature>